<evidence type="ECO:0000256" key="3">
    <source>
        <dbReference type="ARBA" id="ARBA00022801"/>
    </source>
</evidence>
<comment type="caution">
    <text evidence="4">The sequence shown here is derived from an EMBL/GenBank/DDBJ whole genome shotgun (WGS) entry which is preliminary data.</text>
</comment>
<dbReference type="GO" id="GO:0110001">
    <property type="term" value="C:toxin-antitoxin complex"/>
    <property type="evidence" value="ECO:0007669"/>
    <property type="project" value="InterPro"/>
</dbReference>
<protein>
    <submittedName>
        <fullName evidence="4">DUF86 domain-containing protein</fullName>
    </submittedName>
</protein>
<gene>
    <name evidence="4" type="ORF">QM089_06830</name>
</gene>
<name>A0AAE4TMR5_9GAMM</name>
<accession>A0AAE4TMR5</accession>
<evidence type="ECO:0000256" key="2">
    <source>
        <dbReference type="ARBA" id="ARBA00022722"/>
    </source>
</evidence>
<keyword evidence="1" id="KW-1277">Toxin-antitoxin system</keyword>
<sequence>MEDQIEQQYHALLACILSDPFQFMICILYCPELSNIYQGSTVGRSNRSSRFYANSGSIWVQINTLYGLSDWRKVIGLRNGLFHDYLDISPEIIRSVISQGYSDSLFVFAEQGLECLSLKGD</sequence>
<evidence type="ECO:0000313" key="4">
    <source>
        <dbReference type="EMBL" id="MDV5389978.1"/>
    </source>
</evidence>
<dbReference type="PANTHER" id="PTHR33397:SF5">
    <property type="entry name" value="RNASE YUTE-RELATED"/>
    <property type="match status" value="1"/>
</dbReference>
<dbReference type="GO" id="GO:0016787">
    <property type="term" value="F:hydrolase activity"/>
    <property type="evidence" value="ECO:0007669"/>
    <property type="project" value="UniProtKB-KW"/>
</dbReference>
<dbReference type="InterPro" id="IPR052379">
    <property type="entry name" value="Type_VII_TA_RNase"/>
</dbReference>
<dbReference type="PANTHER" id="PTHR33397">
    <property type="entry name" value="UPF0331 PROTEIN YUTE"/>
    <property type="match status" value="1"/>
</dbReference>
<proteinExistence type="predicted"/>
<evidence type="ECO:0000313" key="5">
    <source>
        <dbReference type="Proteomes" id="UP001187859"/>
    </source>
</evidence>
<dbReference type="Pfam" id="PF01934">
    <property type="entry name" value="HepT-like"/>
    <property type="match status" value="1"/>
</dbReference>
<evidence type="ECO:0000256" key="1">
    <source>
        <dbReference type="ARBA" id="ARBA00022649"/>
    </source>
</evidence>
<dbReference type="AlphaFoldDB" id="A0AAE4TMR5"/>
<keyword evidence="2" id="KW-0540">Nuclease</keyword>
<reference evidence="4" key="1">
    <citation type="submission" date="2023-05" db="EMBL/GenBank/DDBJ databases">
        <title>Colonisation of extended spectrum b-lactamase- and carbapenemase-producing bacteria on hospital surfaces from low- and middle-income countries.</title>
        <authorList>
            <person name="Nieto-Rosado M."/>
            <person name="Sands K."/>
            <person name="Iregbu K."/>
            <person name="Zahra R."/>
            <person name="Mazarati J.B."/>
            <person name="Mehtar S."/>
            <person name="Barnards-Group B."/>
            <person name="Walsh T.R."/>
        </authorList>
    </citation>
    <scope>NUCLEOTIDE SEQUENCE</scope>
    <source>
        <strain evidence="4">PP-E493</strain>
    </source>
</reference>
<dbReference type="GO" id="GO:0004540">
    <property type="term" value="F:RNA nuclease activity"/>
    <property type="evidence" value="ECO:0007669"/>
    <property type="project" value="InterPro"/>
</dbReference>
<dbReference type="EMBL" id="JASGOQ010000001">
    <property type="protein sequence ID" value="MDV5389978.1"/>
    <property type="molecule type" value="Genomic_DNA"/>
</dbReference>
<dbReference type="RefSeq" id="WP_317519664.1">
    <property type="nucleotide sequence ID" value="NZ_JASGOQ010000001.1"/>
</dbReference>
<dbReference type="InterPro" id="IPR008201">
    <property type="entry name" value="HepT-like"/>
</dbReference>
<keyword evidence="3" id="KW-0378">Hydrolase</keyword>
<dbReference type="Proteomes" id="UP001187859">
    <property type="component" value="Unassembled WGS sequence"/>
</dbReference>
<organism evidence="4 5">
    <name type="scientific">Shewanella xiamenensis</name>
    <dbReference type="NCBI Taxonomy" id="332186"/>
    <lineage>
        <taxon>Bacteria</taxon>
        <taxon>Pseudomonadati</taxon>
        <taxon>Pseudomonadota</taxon>
        <taxon>Gammaproteobacteria</taxon>
        <taxon>Alteromonadales</taxon>
        <taxon>Shewanellaceae</taxon>
        <taxon>Shewanella</taxon>
    </lineage>
</organism>